<evidence type="ECO:0000256" key="12">
    <source>
        <dbReference type="ARBA" id="ARBA00023326"/>
    </source>
</evidence>
<dbReference type="CDD" id="cd21175">
    <property type="entry name" value="LPMO_AA9"/>
    <property type="match status" value="1"/>
</dbReference>
<evidence type="ECO:0000313" key="20">
    <source>
        <dbReference type="Proteomes" id="UP000467700"/>
    </source>
</evidence>
<feature type="region of interest" description="Disordered" evidence="16">
    <location>
        <begin position="30"/>
        <end position="53"/>
    </location>
</feature>
<evidence type="ECO:0000256" key="15">
    <source>
        <dbReference type="ARBA" id="ARBA00047174"/>
    </source>
</evidence>
<dbReference type="InterPro" id="IPR049892">
    <property type="entry name" value="AA9"/>
</dbReference>
<keyword evidence="8" id="KW-0186">Copper</keyword>
<reference evidence="19 20" key="1">
    <citation type="submission" date="2020-01" db="EMBL/GenBank/DDBJ databases">
        <authorList>
            <person name="Gupta K D."/>
        </authorList>
    </citation>
    <scope>NUCLEOTIDE SEQUENCE [LARGE SCALE GENOMIC DNA]</scope>
</reference>
<feature type="chain" id="PRO_5035898709" description="lytic cellulose monooxygenase (C4-dehydrogenating)" evidence="17">
    <location>
        <begin position="19"/>
        <end position="352"/>
    </location>
</feature>
<dbReference type="GO" id="GO:0046872">
    <property type="term" value="F:metal ion binding"/>
    <property type="evidence" value="ECO:0007669"/>
    <property type="project" value="UniProtKB-KW"/>
</dbReference>
<keyword evidence="12" id="KW-0624">Polysaccharide degradation</keyword>
<gene>
    <name evidence="19" type="ORF">AAE3_LOCUS5786</name>
</gene>
<dbReference type="Proteomes" id="UP000467700">
    <property type="component" value="Unassembled WGS sequence"/>
</dbReference>
<keyword evidence="11" id="KW-0119">Carbohydrate metabolism</keyword>
<keyword evidence="3" id="KW-0964">Secreted</keyword>
<evidence type="ECO:0000256" key="11">
    <source>
        <dbReference type="ARBA" id="ARBA00023277"/>
    </source>
</evidence>
<dbReference type="SMR" id="A0A8S0X0S4"/>
<accession>A0A8S0X0S4</accession>
<evidence type="ECO:0000256" key="13">
    <source>
        <dbReference type="ARBA" id="ARBA00044502"/>
    </source>
</evidence>
<dbReference type="AlphaFoldDB" id="A0A8S0X0S4"/>
<evidence type="ECO:0000256" key="4">
    <source>
        <dbReference type="ARBA" id="ARBA00022723"/>
    </source>
</evidence>
<keyword evidence="6" id="KW-0136">Cellulose degradation</keyword>
<comment type="caution">
    <text evidence="19">The sequence shown here is derived from an EMBL/GenBank/DDBJ whole genome shotgun (WGS) entry which is preliminary data.</text>
</comment>
<dbReference type="PANTHER" id="PTHR33353:SF10">
    <property type="entry name" value="ENDO-BETA-1,4-GLUCANASE D"/>
    <property type="match status" value="1"/>
</dbReference>
<name>A0A8S0X0S4_CYCAE</name>
<evidence type="ECO:0000256" key="14">
    <source>
        <dbReference type="ARBA" id="ARBA00045077"/>
    </source>
</evidence>
<sequence>MKTISFLLPLLAATYVSAHGFLNQITINGKTYRGNKPNQRNDPSVIRRVSSPNPNYGANNAALTCGPNSIAGSLVADANPGDTVTFDWRGVNLSPWPHSTGPMLTYMASCGSTTCDKFNPTNARWFKIGQAGKKSNGQWFQQDLMSGQTASATIPKTLAPGNYLIRHEIIALHLASSGQAEYYPACAQLRVGGNQTSRPKDSELVSFPGGYKDSDAGIRLNPYTNAKYVFPGPAVASLVSGGAATPSTGNGNGNANTSSSAPASSTRASSSTKVSTTTASSTATVRSTTKTTSANASQPTKASSGGCRARRAKVRRGPVDADTLADDEEIIVRRPRHVSRIMRRAAFEQSLH</sequence>
<evidence type="ECO:0000259" key="18">
    <source>
        <dbReference type="Pfam" id="PF03443"/>
    </source>
</evidence>
<evidence type="ECO:0000256" key="3">
    <source>
        <dbReference type="ARBA" id="ARBA00022525"/>
    </source>
</evidence>
<dbReference type="GO" id="GO:0005576">
    <property type="term" value="C:extracellular region"/>
    <property type="evidence" value="ECO:0007669"/>
    <property type="project" value="UniProtKB-SubCell"/>
</dbReference>
<organism evidence="19 20">
    <name type="scientific">Cyclocybe aegerita</name>
    <name type="common">Black poplar mushroom</name>
    <name type="synonym">Agrocybe aegerita</name>
    <dbReference type="NCBI Taxonomy" id="1973307"/>
    <lineage>
        <taxon>Eukaryota</taxon>
        <taxon>Fungi</taxon>
        <taxon>Dikarya</taxon>
        <taxon>Basidiomycota</taxon>
        <taxon>Agaricomycotina</taxon>
        <taxon>Agaricomycetes</taxon>
        <taxon>Agaricomycetidae</taxon>
        <taxon>Agaricales</taxon>
        <taxon>Agaricineae</taxon>
        <taxon>Bolbitiaceae</taxon>
        <taxon>Cyclocybe</taxon>
    </lineage>
</organism>
<dbReference type="EMBL" id="CACVBS010000040">
    <property type="protein sequence ID" value="CAA7263648.1"/>
    <property type="molecule type" value="Genomic_DNA"/>
</dbReference>
<evidence type="ECO:0000313" key="19">
    <source>
        <dbReference type="EMBL" id="CAA7263648.1"/>
    </source>
</evidence>
<protein>
    <recommendedName>
        <fullName evidence="15">lytic cellulose monooxygenase (C4-dehydrogenating)</fullName>
        <ecNumber evidence="15">1.14.99.56</ecNumber>
    </recommendedName>
</protein>
<keyword evidence="10" id="KW-1015">Disulfide bond</keyword>
<comment type="catalytic activity">
    <reaction evidence="14">
        <text>[(1-&gt;4)-beta-D-glucosyl]n+m + reduced acceptor + O2 = 4-dehydro-beta-D-glucosyl-[(1-&gt;4)-beta-D-glucosyl]n-1 + [(1-&gt;4)-beta-D-glucosyl]m + acceptor + H2O.</text>
        <dbReference type="EC" id="1.14.99.56"/>
    </reaction>
</comment>
<evidence type="ECO:0000256" key="17">
    <source>
        <dbReference type="SAM" id="SignalP"/>
    </source>
</evidence>
<keyword evidence="9" id="KW-0503">Monooxygenase</keyword>
<dbReference type="OrthoDB" id="4849160at2759"/>
<keyword evidence="20" id="KW-1185">Reference proteome</keyword>
<feature type="signal peptide" evidence="17">
    <location>
        <begin position="1"/>
        <end position="18"/>
    </location>
</feature>
<proteinExistence type="inferred from homology"/>
<evidence type="ECO:0000256" key="7">
    <source>
        <dbReference type="ARBA" id="ARBA00023002"/>
    </source>
</evidence>
<keyword evidence="4" id="KW-0479">Metal-binding</keyword>
<feature type="compositionally biased region" description="Low complexity" evidence="16">
    <location>
        <begin position="247"/>
        <end position="295"/>
    </location>
</feature>
<evidence type="ECO:0000256" key="16">
    <source>
        <dbReference type="SAM" id="MobiDB-lite"/>
    </source>
</evidence>
<evidence type="ECO:0000256" key="10">
    <source>
        <dbReference type="ARBA" id="ARBA00023157"/>
    </source>
</evidence>
<evidence type="ECO:0000256" key="5">
    <source>
        <dbReference type="ARBA" id="ARBA00022729"/>
    </source>
</evidence>
<dbReference type="PANTHER" id="PTHR33353">
    <property type="entry name" value="PUTATIVE (AFU_ORTHOLOGUE AFUA_1G12560)-RELATED"/>
    <property type="match status" value="1"/>
</dbReference>
<dbReference type="GO" id="GO:0004497">
    <property type="term" value="F:monooxygenase activity"/>
    <property type="evidence" value="ECO:0007669"/>
    <property type="project" value="UniProtKB-KW"/>
</dbReference>
<comment type="cofactor">
    <cofactor evidence="1">
        <name>Cu(2+)</name>
        <dbReference type="ChEBI" id="CHEBI:29036"/>
    </cofactor>
</comment>
<feature type="region of interest" description="Disordered" evidence="16">
    <location>
        <begin position="247"/>
        <end position="320"/>
    </location>
</feature>
<dbReference type="InterPro" id="IPR005103">
    <property type="entry name" value="AA9_LPMO"/>
</dbReference>
<keyword evidence="7" id="KW-0560">Oxidoreductase</keyword>
<dbReference type="Gene3D" id="2.70.50.70">
    <property type="match status" value="1"/>
</dbReference>
<feature type="domain" description="Auxiliary Activity family 9 catalytic" evidence="18">
    <location>
        <begin position="19"/>
        <end position="226"/>
    </location>
</feature>
<dbReference type="EC" id="1.14.99.56" evidence="15"/>
<comment type="similarity">
    <text evidence="13">Belongs to the polysaccharide monooxygenase AA9 family.</text>
</comment>
<comment type="subcellular location">
    <subcellularLocation>
        <location evidence="2">Secreted</location>
    </subcellularLocation>
</comment>
<keyword evidence="5 17" id="KW-0732">Signal</keyword>
<dbReference type="Pfam" id="PF03443">
    <property type="entry name" value="AA9"/>
    <property type="match status" value="1"/>
</dbReference>
<evidence type="ECO:0000256" key="2">
    <source>
        <dbReference type="ARBA" id="ARBA00004613"/>
    </source>
</evidence>
<evidence type="ECO:0000256" key="6">
    <source>
        <dbReference type="ARBA" id="ARBA00023001"/>
    </source>
</evidence>
<dbReference type="GO" id="GO:0030245">
    <property type="term" value="P:cellulose catabolic process"/>
    <property type="evidence" value="ECO:0007669"/>
    <property type="project" value="UniProtKB-KW"/>
</dbReference>
<evidence type="ECO:0000256" key="9">
    <source>
        <dbReference type="ARBA" id="ARBA00023033"/>
    </source>
</evidence>
<evidence type="ECO:0000256" key="8">
    <source>
        <dbReference type="ARBA" id="ARBA00023008"/>
    </source>
</evidence>
<evidence type="ECO:0000256" key="1">
    <source>
        <dbReference type="ARBA" id="ARBA00001973"/>
    </source>
</evidence>